<protein>
    <submittedName>
        <fullName evidence="2">Unannotated protein</fullName>
    </submittedName>
</protein>
<dbReference type="EMBL" id="CAFBMW010000025">
    <property type="protein sequence ID" value="CAB4953404.1"/>
    <property type="molecule type" value="Genomic_DNA"/>
</dbReference>
<feature type="transmembrane region" description="Helical" evidence="1">
    <location>
        <begin position="44"/>
        <end position="63"/>
    </location>
</feature>
<gene>
    <name evidence="2" type="ORF">UFOPK3662_02702</name>
</gene>
<sequence length="125" mass="13162">MWSAVVAFAGWFVILCGLRLAPVSVDQEADLEGGGSFAAAFSVYWPALGITVLVVGVAIYAAVTRRWTTAALVVSAMTAVWSVWALSQGYVMDHRPSLDGYVWTGLALAATATLLATSARNGPRV</sequence>
<keyword evidence="1" id="KW-1133">Transmembrane helix</keyword>
<name>A0A6J7KHD2_9ZZZZ</name>
<evidence type="ECO:0000313" key="2">
    <source>
        <dbReference type="EMBL" id="CAB4953404.1"/>
    </source>
</evidence>
<feature type="transmembrane region" description="Helical" evidence="1">
    <location>
        <begin position="70"/>
        <end position="88"/>
    </location>
</feature>
<evidence type="ECO:0000256" key="1">
    <source>
        <dbReference type="SAM" id="Phobius"/>
    </source>
</evidence>
<organism evidence="2">
    <name type="scientific">freshwater metagenome</name>
    <dbReference type="NCBI Taxonomy" id="449393"/>
    <lineage>
        <taxon>unclassified sequences</taxon>
        <taxon>metagenomes</taxon>
        <taxon>ecological metagenomes</taxon>
    </lineage>
</organism>
<accession>A0A6J7KHD2</accession>
<proteinExistence type="predicted"/>
<keyword evidence="1" id="KW-0812">Transmembrane</keyword>
<keyword evidence="1" id="KW-0472">Membrane</keyword>
<dbReference type="AlphaFoldDB" id="A0A6J7KHD2"/>
<feature type="transmembrane region" description="Helical" evidence="1">
    <location>
        <begin position="100"/>
        <end position="119"/>
    </location>
</feature>
<reference evidence="2" key="1">
    <citation type="submission" date="2020-05" db="EMBL/GenBank/DDBJ databases">
        <authorList>
            <person name="Chiriac C."/>
            <person name="Salcher M."/>
            <person name="Ghai R."/>
            <person name="Kavagutti S V."/>
        </authorList>
    </citation>
    <scope>NUCLEOTIDE SEQUENCE</scope>
</reference>